<sequence>MCCFTVDYTPVSAFNPCISQFAGLFGEIALCVIPKSVVIAVLSLGIRLAITGKNAINMIQTEQRAFNTCLTRRVISLHKIGYTEDFRLVERQNIQCLQTSECFAINTVNIRLIDCVLDCSTYTYKYIHTIDTDTNCRGLLIINGILPLNNCMSLPA</sequence>
<gene>
    <name evidence="1" type="ORF">D0C36_17185</name>
</gene>
<evidence type="ECO:0000313" key="2">
    <source>
        <dbReference type="Proteomes" id="UP000264217"/>
    </source>
</evidence>
<accession>A0A372NP27</accession>
<dbReference type="AlphaFoldDB" id="A0A372NP27"/>
<comment type="caution">
    <text evidence="1">The sequence shown here is derived from an EMBL/GenBank/DDBJ whole genome shotgun (WGS) entry which is preliminary data.</text>
</comment>
<proteinExistence type="predicted"/>
<reference evidence="1 2" key="1">
    <citation type="submission" date="2018-08" db="EMBL/GenBank/DDBJ databases">
        <title>Mucilaginibacter sp. MYSH2.</title>
        <authorList>
            <person name="Seo T."/>
        </authorList>
    </citation>
    <scope>NUCLEOTIDE SEQUENCE [LARGE SCALE GENOMIC DNA]</scope>
    <source>
        <strain evidence="1 2">MYSH2</strain>
    </source>
</reference>
<dbReference type="Proteomes" id="UP000264217">
    <property type="component" value="Unassembled WGS sequence"/>
</dbReference>
<dbReference type="EMBL" id="QWDC01000003">
    <property type="protein sequence ID" value="RFZ90696.1"/>
    <property type="molecule type" value="Genomic_DNA"/>
</dbReference>
<name>A0A372NP27_9SPHI</name>
<protein>
    <submittedName>
        <fullName evidence="1">Uncharacterized protein</fullName>
    </submittedName>
</protein>
<keyword evidence="2" id="KW-1185">Reference proteome</keyword>
<evidence type="ECO:0000313" key="1">
    <source>
        <dbReference type="EMBL" id="RFZ90696.1"/>
    </source>
</evidence>
<organism evidence="1 2">
    <name type="scientific">Mucilaginibacter conchicola</name>
    <dbReference type="NCBI Taxonomy" id="2303333"/>
    <lineage>
        <taxon>Bacteria</taxon>
        <taxon>Pseudomonadati</taxon>
        <taxon>Bacteroidota</taxon>
        <taxon>Sphingobacteriia</taxon>
        <taxon>Sphingobacteriales</taxon>
        <taxon>Sphingobacteriaceae</taxon>
        <taxon>Mucilaginibacter</taxon>
    </lineage>
</organism>